<evidence type="ECO:0000259" key="3">
    <source>
        <dbReference type="PROSITE" id="PS51123"/>
    </source>
</evidence>
<sequence>MKKFRKKKQDLNVVKDSTGTFFPPIQKKAEITKPVSSLELEADMAAQDVVINGKNSAGIHKHSANNESATSVTPKLENLLSKSKGRGQNLDSGVRSQMESRFGADFGSVKVHKDSNAISMNKQLRAQAFTNGHDIFFNSGKYNPSSKSGKKLIAHELTHTIQQGASGNQIQRKLSVESKYPQDYINDVQPNKKGTDPSIGLPDKSRLDLVKSQLGKISPEFKVDGSGNVKKSHNKSEAELADGKKGTGNCCLHVLTRPKSKTNWRLLVADHLAPHTNEEQKVVLINTNLNPLTFGFHTKTGKKIVYKNNPEIILGHELCGHASLLEVGLHAEGSRKSSNVHDSTVKIENEIAKSLGKKDDELRGLAGDGKQKGESFGQGVVINFGFNKTDVNKLDSSEKEKLKLISDIVKRHSFFVELKGHSDNVGSESAKQNVSDRRAKSVFLFLRKLGVSLNIKVPVENERDFSANRWLLKGMSDKEPLKQFDPVTEQHKLRRVDVVVAASPASLSEFPSGISKANQKKINDFTIVDEPDNVKKFADQGDGTACEILLAKKAYR</sequence>
<dbReference type="Proteomes" id="UP000271339">
    <property type="component" value="Unassembled WGS sequence"/>
</dbReference>
<organism evidence="4 5">
    <name type="scientific">Ulvibacter antarcticus</name>
    <dbReference type="NCBI Taxonomy" id="442714"/>
    <lineage>
        <taxon>Bacteria</taxon>
        <taxon>Pseudomonadati</taxon>
        <taxon>Bacteroidota</taxon>
        <taxon>Flavobacteriia</taxon>
        <taxon>Flavobacteriales</taxon>
        <taxon>Flavobacteriaceae</taxon>
        <taxon>Ulvibacter</taxon>
    </lineage>
</organism>
<dbReference type="Gene3D" id="3.30.1330.60">
    <property type="entry name" value="OmpA-like domain"/>
    <property type="match status" value="1"/>
</dbReference>
<evidence type="ECO:0000313" key="4">
    <source>
        <dbReference type="EMBL" id="RMA58862.1"/>
    </source>
</evidence>
<name>A0A3L9YWL2_9FLAO</name>
<dbReference type="PROSITE" id="PS51123">
    <property type="entry name" value="OMPA_2"/>
    <property type="match status" value="1"/>
</dbReference>
<comment type="caution">
    <text evidence="4">The sequence shown here is derived from an EMBL/GenBank/DDBJ whole genome shotgun (WGS) entry which is preliminary data.</text>
</comment>
<reference evidence="4 5" key="1">
    <citation type="submission" date="2018-10" db="EMBL/GenBank/DDBJ databases">
        <title>Genomic Encyclopedia of Archaeal and Bacterial Type Strains, Phase II (KMG-II): from individual species to whole genera.</title>
        <authorList>
            <person name="Goeker M."/>
        </authorList>
    </citation>
    <scope>NUCLEOTIDE SEQUENCE [LARGE SCALE GENOMIC DNA]</scope>
    <source>
        <strain evidence="4 5">DSM 23424</strain>
    </source>
</reference>
<dbReference type="SUPFAM" id="SSF103088">
    <property type="entry name" value="OmpA-like"/>
    <property type="match status" value="1"/>
</dbReference>
<proteinExistence type="predicted"/>
<dbReference type="AlphaFoldDB" id="A0A3L9YWL2"/>
<dbReference type="InterPro" id="IPR036737">
    <property type="entry name" value="OmpA-like_sf"/>
</dbReference>
<dbReference type="Pfam" id="PF00691">
    <property type="entry name" value="OmpA"/>
    <property type="match status" value="1"/>
</dbReference>
<dbReference type="RefSeq" id="WP_121907799.1">
    <property type="nucleotide sequence ID" value="NZ_REFC01000013.1"/>
</dbReference>
<dbReference type="InterPro" id="IPR006665">
    <property type="entry name" value="OmpA-like"/>
</dbReference>
<gene>
    <name evidence="4" type="ORF">BXY75_2242</name>
</gene>
<evidence type="ECO:0000256" key="1">
    <source>
        <dbReference type="PROSITE-ProRule" id="PRU00473"/>
    </source>
</evidence>
<evidence type="ECO:0000313" key="5">
    <source>
        <dbReference type="Proteomes" id="UP000271339"/>
    </source>
</evidence>
<keyword evidence="1" id="KW-0472">Membrane</keyword>
<feature type="domain" description="OmpA-like" evidence="3">
    <location>
        <begin position="371"/>
        <end position="504"/>
    </location>
</feature>
<dbReference type="Pfam" id="PF13699">
    <property type="entry name" value="eCIS_core"/>
    <property type="match status" value="1"/>
</dbReference>
<dbReference type="OrthoDB" id="4317910at2"/>
<accession>A0A3L9YWL2</accession>
<dbReference type="CDD" id="cd07185">
    <property type="entry name" value="OmpA_C-like"/>
    <property type="match status" value="1"/>
</dbReference>
<feature type="region of interest" description="Disordered" evidence="2">
    <location>
        <begin position="221"/>
        <end position="242"/>
    </location>
</feature>
<feature type="region of interest" description="Disordered" evidence="2">
    <location>
        <begin position="184"/>
        <end position="204"/>
    </location>
</feature>
<dbReference type="InterPro" id="IPR025295">
    <property type="entry name" value="eCIS_core_dom"/>
</dbReference>
<protein>
    <submittedName>
        <fullName evidence="4">Outer membrane protein OmpA-like peptidoglycan-associated protein</fullName>
    </submittedName>
</protein>
<keyword evidence="5" id="KW-1185">Reference proteome</keyword>
<dbReference type="GO" id="GO:0016020">
    <property type="term" value="C:membrane"/>
    <property type="evidence" value="ECO:0007669"/>
    <property type="project" value="UniProtKB-UniRule"/>
</dbReference>
<evidence type="ECO:0000256" key="2">
    <source>
        <dbReference type="SAM" id="MobiDB-lite"/>
    </source>
</evidence>
<dbReference type="EMBL" id="REFC01000013">
    <property type="protein sequence ID" value="RMA58862.1"/>
    <property type="molecule type" value="Genomic_DNA"/>
</dbReference>